<keyword evidence="7" id="KW-0653">Protein transport</keyword>
<keyword evidence="8" id="KW-1133">Transmembrane helix</keyword>
<accession>A0A9D7SXK5</accession>
<dbReference type="PANTHER" id="PTHR33446">
    <property type="entry name" value="PROTEIN TONB-RELATED"/>
    <property type="match status" value="1"/>
</dbReference>
<comment type="caution">
    <text evidence="12">The sequence shown here is derived from an EMBL/GenBank/DDBJ whole genome shotgun (WGS) entry which is preliminary data.</text>
</comment>
<dbReference type="PROSITE" id="PS52015">
    <property type="entry name" value="TONB_CTD"/>
    <property type="match status" value="1"/>
</dbReference>
<dbReference type="InterPro" id="IPR037682">
    <property type="entry name" value="TonB_C"/>
</dbReference>
<dbReference type="PANTHER" id="PTHR33446:SF2">
    <property type="entry name" value="PROTEIN TONB"/>
    <property type="match status" value="1"/>
</dbReference>
<dbReference type="GO" id="GO:0098797">
    <property type="term" value="C:plasma membrane protein complex"/>
    <property type="evidence" value="ECO:0007669"/>
    <property type="project" value="TreeGrafter"/>
</dbReference>
<name>A0A9D7SXK5_9BACT</name>
<dbReference type="AlphaFoldDB" id="A0A9D7SXK5"/>
<evidence type="ECO:0000256" key="4">
    <source>
        <dbReference type="ARBA" id="ARBA00022475"/>
    </source>
</evidence>
<keyword evidence="9" id="KW-0472">Membrane</keyword>
<evidence type="ECO:0000256" key="9">
    <source>
        <dbReference type="ARBA" id="ARBA00023136"/>
    </source>
</evidence>
<organism evidence="12 13">
    <name type="scientific">Candidatus Opimibacter skivensis</name>
    <dbReference type="NCBI Taxonomy" id="2982028"/>
    <lineage>
        <taxon>Bacteria</taxon>
        <taxon>Pseudomonadati</taxon>
        <taxon>Bacteroidota</taxon>
        <taxon>Saprospiria</taxon>
        <taxon>Saprospirales</taxon>
        <taxon>Saprospiraceae</taxon>
        <taxon>Candidatus Opimibacter</taxon>
    </lineage>
</organism>
<proteinExistence type="inferred from homology"/>
<evidence type="ECO:0000256" key="6">
    <source>
        <dbReference type="ARBA" id="ARBA00022692"/>
    </source>
</evidence>
<dbReference type="GO" id="GO:0015031">
    <property type="term" value="P:protein transport"/>
    <property type="evidence" value="ECO:0007669"/>
    <property type="project" value="UniProtKB-KW"/>
</dbReference>
<comment type="subcellular location">
    <subcellularLocation>
        <location evidence="1">Cell inner membrane</location>
        <topology evidence="1">Single-pass membrane protein</topology>
        <orientation evidence="1">Periplasmic side</orientation>
    </subcellularLocation>
</comment>
<keyword evidence="6" id="KW-0812">Transmembrane</keyword>
<dbReference type="NCBIfam" id="TIGR01352">
    <property type="entry name" value="tonB_Cterm"/>
    <property type="match status" value="1"/>
</dbReference>
<dbReference type="InterPro" id="IPR006260">
    <property type="entry name" value="TonB/TolA_C"/>
</dbReference>
<evidence type="ECO:0000256" key="5">
    <source>
        <dbReference type="ARBA" id="ARBA00022519"/>
    </source>
</evidence>
<dbReference type="InterPro" id="IPR051045">
    <property type="entry name" value="TonB-dependent_transducer"/>
</dbReference>
<evidence type="ECO:0000256" key="8">
    <source>
        <dbReference type="ARBA" id="ARBA00022989"/>
    </source>
</evidence>
<evidence type="ECO:0000256" key="7">
    <source>
        <dbReference type="ARBA" id="ARBA00022927"/>
    </source>
</evidence>
<evidence type="ECO:0000313" key="12">
    <source>
        <dbReference type="EMBL" id="MBK9983782.1"/>
    </source>
</evidence>
<dbReference type="GO" id="GO:0031992">
    <property type="term" value="F:energy transducer activity"/>
    <property type="evidence" value="ECO:0007669"/>
    <property type="project" value="TreeGrafter"/>
</dbReference>
<reference evidence="12 13" key="1">
    <citation type="submission" date="2020-10" db="EMBL/GenBank/DDBJ databases">
        <title>Connecting structure to function with the recovery of over 1000 high-quality activated sludge metagenome-assembled genomes encoding full-length rRNA genes using long-read sequencing.</title>
        <authorList>
            <person name="Singleton C.M."/>
            <person name="Petriglieri F."/>
            <person name="Kristensen J.M."/>
            <person name="Kirkegaard R.H."/>
            <person name="Michaelsen T.Y."/>
            <person name="Andersen M.H."/>
            <person name="Karst S.M."/>
            <person name="Dueholm M.S."/>
            <person name="Nielsen P.H."/>
            <person name="Albertsen M."/>
        </authorList>
    </citation>
    <scope>NUCLEOTIDE SEQUENCE [LARGE SCALE GENOMIC DNA]</scope>
    <source>
        <strain evidence="12">Ribe_18-Q3-R11-54_MAXAC.273</strain>
    </source>
</reference>
<sequence length="148" mass="16936">MNFLFKITFISVLFICASSLAFSQKNMLADIPNRDPNDPVYSYVEKMPELYGGKETFKMYQDYYPYPTCGLEQKIQGKVVLQFIVELNGTLSDIKVLSSPDECLSTAAIGYLHTWPKWTPAKVRDKPVSSLFTLPIDYNLESFNNRPK</sequence>
<protein>
    <submittedName>
        <fullName evidence="12">TonB family protein</fullName>
    </submittedName>
</protein>
<keyword evidence="5" id="KW-0997">Cell inner membrane</keyword>
<keyword evidence="4" id="KW-1003">Cell membrane</keyword>
<comment type="similarity">
    <text evidence="2">Belongs to the TonB family.</text>
</comment>
<dbReference type="Pfam" id="PF03544">
    <property type="entry name" value="TonB_C"/>
    <property type="match status" value="1"/>
</dbReference>
<evidence type="ECO:0000256" key="10">
    <source>
        <dbReference type="SAM" id="SignalP"/>
    </source>
</evidence>
<evidence type="ECO:0000259" key="11">
    <source>
        <dbReference type="PROSITE" id="PS52015"/>
    </source>
</evidence>
<evidence type="ECO:0000256" key="3">
    <source>
        <dbReference type="ARBA" id="ARBA00022448"/>
    </source>
</evidence>
<dbReference type="GO" id="GO:0055085">
    <property type="term" value="P:transmembrane transport"/>
    <property type="evidence" value="ECO:0007669"/>
    <property type="project" value="InterPro"/>
</dbReference>
<evidence type="ECO:0000256" key="2">
    <source>
        <dbReference type="ARBA" id="ARBA00006555"/>
    </source>
</evidence>
<dbReference type="Gene3D" id="3.30.1150.10">
    <property type="match status" value="1"/>
</dbReference>
<keyword evidence="10" id="KW-0732">Signal</keyword>
<feature type="signal peptide" evidence="10">
    <location>
        <begin position="1"/>
        <end position="21"/>
    </location>
</feature>
<dbReference type="EMBL" id="JADKGY010000025">
    <property type="protein sequence ID" value="MBK9983782.1"/>
    <property type="molecule type" value="Genomic_DNA"/>
</dbReference>
<evidence type="ECO:0000313" key="13">
    <source>
        <dbReference type="Proteomes" id="UP000808337"/>
    </source>
</evidence>
<feature type="chain" id="PRO_5038482170" evidence="10">
    <location>
        <begin position="22"/>
        <end position="148"/>
    </location>
</feature>
<keyword evidence="3" id="KW-0813">Transport</keyword>
<dbReference type="SUPFAM" id="SSF74653">
    <property type="entry name" value="TolA/TonB C-terminal domain"/>
    <property type="match status" value="1"/>
</dbReference>
<feature type="domain" description="TonB C-terminal" evidence="11">
    <location>
        <begin position="51"/>
        <end position="147"/>
    </location>
</feature>
<evidence type="ECO:0000256" key="1">
    <source>
        <dbReference type="ARBA" id="ARBA00004383"/>
    </source>
</evidence>
<gene>
    <name evidence="12" type="ORF">IPP15_15660</name>
</gene>
<dbReference type="Proteomes" id="UP000808337">
    <property type="component" value="Unassembled WGS sequence"/>
</dbReference>